<keyword evidence="2" id="KW-1185">Reference proteome</keyword>
<dbReference type="AlphaFoldDB" id="A0AA37GU55"/>
<dbReference type="Proteomes" id="UP001055172">
    <property type="component" value="Unassembled WGS sequence"/>
</dbReference>
<dbReference type="EMBL" id="BPPX01000021">
    <property type="protein sequence ID" value="GJC86421.1"/>
    <property type="molecule type" value="Genomic_DNA"/>
</dbReference>
<sequence>MAILYLGISLPGLFRTTTLTISLLAKAASWDPRHVSQQQHQQLHMETMGFSVHSTFTQRKDMDKGAKFMSSLSSSGVVLRRTWQL</sequence>
<reference evidence="1 2" key="1">
    <citation type="submission" date="2021-07" db="EMBL/GenBank/DDBJ databases">
        <title>Genome data of Colletotrichum spaethianum.</title>
        <authorList>
            <person name="Utami Y.D."/>
            <person name="Hiruma K."/>
        </authorList>
    </citation>
    <scope>NUCLEOTIDE SEQUENCE [LARGE SCALE GENOMIC DNA]</scope>
    <source>
        <strain evidence="1 2">MAFF 242679</strain>
    </source>
</reference>
<comment type="caution">
    <text evidence="1">The sequence shown here is derived from an EMBL/GenBank/DDBJ whole genome shotgun (WGS) entry which is preliminary data.</text>
</comment>
<name>A0AA37GU55_9PEZI</name>
<accession>A0AA37GU55</accession>
<organism evidence="1 2">
    <name type="scientific">Colletotrichum liriopes</name>
    <dbReference type="NCBI Taxonomy" id="708192"/>
    <lineage>
        <taxon>Eukaryota</taxon>
        <taxon>Fungi</taxon>
        <taxon>Dikarya</taxon>
        <taxon>Ascomycota</taxon>
        <taxon>Pezizomycotina</taxon>
        <taxon>Sordariomycetes</taxon>
        <taxon>Hypocreomycetidae</taxon>
        <taxon>Glomerellales</taxon>
        <taxon>Glomerellaceae</taxon>
        <taxon>Colletotrichum</taxon>
        <taxon>Colletotrichum spaethianum species complex</taxon>
    </lineage>
</organism>
<gene>
    <name evidence="1" type="ORF">ColLi_09259</name>
</gene>
<proteinExistence type="predicted"/>
<evidence type="ECO:0000313" key="1">
    <source>
        <dbReference type="EMBL" id="GJC86421.1"/>
    </source>
</evidence>
<evidence type="ECO:0000313" key="2">
    <source>
        <dbReference type="Proteomes" id="UP001055172"/>
    </source>
</evidence>
<protein>
    <submittedName>
        <fullName evidence="1">Uncharacterized protein</fullName>
    </submittedName>
</protein>